<proteinExistence type="predicted"/>
<name>A0A413VUF1_9BACE</name>
<protein>
    <submittedName>
        <fullName evidence="1">Uncharacterized protein</fullName>
    </submittedName>
</protein>
<evidence type="ECO:0000313" key="1">
    <source>
        <dbReference type="EMBL" id="RHB37173.1"/>
    </source>
</evidence>
<gene>
    <name evidence="1" type="ORF">DW888_06435</name>
</gene>
<sequence>MEYIIIDGYFSGTGIRDKYNGGYILPESLNLSPALIDKLKKWLTKYGSEFFNQYSDSERIKTLDEEGEQVAILVKKECANTKVEYYSDAMMNTLYIK</sequence>
<evidence type="ECO:0000313" key="2">
    <source>
        <dbReference type="Proteomes" id="UP000284379"/>
    </source>
</evidence>
<comment type="caution">
    <text evidence="1">The sequence shown here is derived from an EMBL/GenBank/DDBJ whole genome shotgun (WGS) entry which is preliminary data.</text>
</comment>
<reference evidence="1 2" key="1">
    <citation type="submission" date="2018-08" db="EMBL/GenBank/DDBJ databases">
        <title>A genome reference for cultivated species of the human gut microbiota.</title>
        <authorList>
            <person name="Zou Y."/>
            <person name="Xue W."/>
            <person name="Luo G."/>
        </authorList>
    </citation>
    <scope>NUCLEOTIDE SEQUENCE [LARGE SCALE GENOMIC DNA]</scope>
    <source>
        <strain evidence="1 2">AM40-30BH</strain>
    </source>
</reference>
<dbReference type="EMBL" id="QSGO01000003">
    <property type="protein sequence ID" value="RHB37173.1"/>
    <property type="molecule type" value="Genomic_DNA"/>
</dbReference>
<dbReference type="AlphaFoldDB" id="A0A413VUF1"/>
<dbReference type="Proteomes" id="UP000284379">
    <property type="component" value="Unassembled WGS sequence"/>
</dbReference>
<dbReference type="RefSeq" id="WP_002558793.1">
    <property type="nucleotide sequence ID" value="NZ_CABJFV010000003.1"/>
</dbReference>
<accession>A0A413VUF1</accession>
<organism evidence="1 2">
    <name type="scientific">Bacteroides nordii</name>
    <dbReference type="NCBI Taxonomy" id="291645"/>
    <lineage>
        <taxon>Bacteria</taxon>
        <taxon>Pseudomonadati</taxon>
        <taxon>Bacteroidota</taxon>
        <taxon>Bacteroidia</taxon>
        <taxon>Bacteroidales</taxon>
        <taxon>Bacteroidaceae</taxon>
        <taxon>Bacteroides</taxon>
    </lineage>
</organism>